<organism evidence="4 5">
    <name type="scientific">Micromonospora fiedleri</name>
    <dbReference type="NCBI Taxonomy" id="1157498"/>
    <lineage>
        <taxon>Bacteria</taxon>
        <taxon>Bacillati</taxon>
        <taxon>Actinomycetota</taxon>
        <taxon>Actinomycetes</taxon>
        <taxon>Micromonosporales</taxon>
        <taxon>Micromonosporaceae</taxon>
        <taxon>Micromonospora</taxon>
    </lineage>
</organism>
<sequence length="387" mass="38789">MSYPQPPGGPQDPYQPQPSDPWAPPPAAGSTDGAPQDGTWSPPPPADPGGSWPAPQPPSSAPPVSGTPHPTSGAPQPTSGTPHPASGAPQPTSGTPYPPAGPLPPSGPFPPGAGYPAGPYAPGGAYPPANPNQAGGGYPPAGGYPPGGTYPPGTYPPGAYPPGAYPPGGYPPGAAAPMPTSGGSGGRTTLIVVITVVVVALLCCAGGVVALIAGMNRTADEIAEALPTPSVAVPRTPEARPPDGGIPPVFSDEEGETFNMRPGDTLVLSDNSGTIEITVTQFRTVTESCRSFAPAPQKGRFLIAEVRARVTKGTGSINPFYFQWRAADGSTVNGLVGAVYGCGDPLGAGNSLPTGSTRSGRVVFDVADTNGVMEYLHQFEIAGSWKP</sequence>
<proteinExistence type="predicted"/>
<gene>
    <name evidence="4" type="ORF">JMF97_22765</name>
</gene>
<evidence type="ECO:0008006" key="6">
    <source>
        <dbReference type="Google" id="ProtNLM"/>
    </source>
</evidence>
<reference evidence="4 5" key="1">
    <citation type="submission" date="2021-01" db="EMBL/GenBank/DDBJ databases">
        <title>Genome sequencing of Micromonospora fiedleri MG-37.</title>
        <authorList>
            <person name="Moreland P.E.J."/>
            <person name="Stach J.E.M."/>
        </authorList>
    </citation>
    <scope>NUCLEOTIDE SEQUENCE [LARGE SCALE GENOMIC DNA]</scope>
    <source>
        <strain evidence="4 5">MG-37</strain>
    </source>
</reference>
<evidence type="ECO:0000256" key="3">
    <source>
        <dbReference type="SAM" id="Phobius"/>
    </source>
</evidence>
<feature type="compositionally biased region" description="Pro residues" evidence="2">
    <location>
        <begin position="96"/>
        <end position="113"/>
    </location>
</feature>
<evidence type="ECO:0000313" key="4">
    <source>
        <dbReference type="EMBL" id="MBL6278988.1"/>
    </source>
</evidence>
<dbReference type="Proteomes" id="UP000661193">
    <property type="component" value="Unassembled WGS sequence"/>
</dbReference>
<keyword evidence="5" id="KW-1185">Reference proteome</keyword>
<evidence type="ECO:0000313" key="5">
    <source>
        <dbReference type="Proteomes" id="UP000661193"/>
    </source>
</evidence>
<dbReference type="RefSeq" id="WP_203223376.1">
    <property type="nucleotide sequence ID" value="NZ_JAETXL010000008.1"/>
</dbReference>
<name>A0ABS1URK3_9ACTN</name>
<keyword evidence="3" id="KW-0812">Transmembrane</keyword>
<comment type="caution">
    <text evidence="4">The sequence shown here is derived from an EMBL/GenBank/DDBJ whole genome shotgun (WGS) entry which is preliminary data.</text>
</comment>
<feature type="transmembrane region" description="Helical" evidence="3">
    <location>
        <begin position="190"/>
        <end position="213"/>
    </location>
</feature>
<accession>A0ABS1URK3</accession>
<keyword evidence="3" id="KW-0472">Membrane</keyword>
<feature type="compositionally biased region" description="Pro residues" evidence="2">
    <location>
        <begin position="1"/>
        <end position="27"/>
    </location>
</feature>
<keyword evidence="1" id="KW-0732">Signal</keyword>
<evidence type="ECO:0000256" key="1">
    <source>
        <dbReference type="ARBA" id="ARBA00022729"/>
    </source>
</evidence>
<evidence type="ECO:0000256" key="2">
    <source>
        <dbReference type="SAM" id="MobiDB-lite"/>
    </source>
</evidence>
<keyword evidence="3" id="KW-1133">Transmembrane helix</keyword>
<dbReference type="EMBL" id="JAETXL010000008">
    <property type="protein sequence ID" value="MBL6278988.1"/>
    <property type="molecule type" value="Genomic_DNA"/>
</dbReference>
<dbReference type="Gene3D" id="2.60.40.1240">
    <property type="match status" value="1"/>
</dbReference>
<feature type="region of interest" description="Disordered" evidence="2">
    <location>
        <begin position="1"/>
        <end position="115"/>
    </location>
</feature>
<dbReference type="InterPro" id="IPR029050">
    <property type="entry name" value="Immunoprotect_excell_Ig-like"/>
</dbReference>
<feature type="region of interest" description="Disordered" evidence="2">
    <location>
        <begin position="232"/>
        <end position="255"/>
    </location>
</feature>
<protein>
    <recommendedName>
        <fullName evidence="6">DUF4352 domain-containing protein</fullName>
    </recommendedName>
</protein>
<feature type="compositionally biased region" description="Polar residues" evidence="2">
    <location>
        <begin position="68"/>
        <end position="81"/>
    </location>
</feature>